<keyword evidence="6 10" id="KW-0479">Metal-binding</keyword>
<evidence type="ECO:0000256" key="10">
    <source>
        <dbReference type="HAMAP-Rule" id="MF_00495"/>
    </source>
</evidence>
<dbReference type="SFLD" id="SFLDG01135">
    <property type="entry name" value="C1.5.6:_HAD__Beta-PGM__Phospha"/>
    <property type="match status" value="1"/>
</dbReference>
<dbReference type="Pfam" id="PF13419">
    <property type="entry name" value="HAD_2"/>
    <property type="match status" value="1"/>
</dbReference>
<comment type="pathway">
    <text evidence="3 10">Organic acid metabolism; glycolate biosynthesis; glycolate from 2-phosphoglycolate: step 1/1.</text>
</comment>
<gene>
    <name evidence="11" type="primary">gph</name>
    <name evidence="11" type="ORF">FJU08_13385</name>
</gene>
<dbReference type="Gene3D" id="3.40.50.1000">
    <property type="entry name" value="HAD superfamily/HAD-like"/>
    <property type="match status" value="1"/>
</dbReference>
<dbReference type="InterPro" id="IPR050155">
    <property type="entry name" value="HAD-like_hydrolase_sf"/>
</dbReference>
<dbReference type="GO" id="GO:0046872">
    <property type="term" value="F:metal ion binding"/>
    <property type="evidence" value="ECO:0007669"/>
    <property type="project" value="UniProtKB-KW"/>
</dbReference>
<dbReference type="EC" id="3.1.3.18" evidence="5 10"/>
<evidence type="ECO:0000256" key="4">
    <source>
        <dbReference type="ARBA" id="ARBA00006171"/>
    </source>
</evidence>
<comment type="caution">
    <text evidence="11">The sequence shown here is derived from an EMBL/GenBank/DDBJ whole genome shotgun (WGS) entry which is preliminary data.</text>
</comment>
<dbReference type="RefSeq" id="WP_141149512.1">
    <property type="nucleotide sequence ID" value="NZ_VHLG01000008.1"/>
</dbReference>
<evidence type="ECO:0000256" key="2">
    <source>
        <dbReference type="ARBA" id="ARBA00001946"/>
    </source>
</evidence>
<dbReference type="NCBIfam" id="TIGR01549">
    <property type="entry name" value="HAD-SF-IA-v1"/>
    <property type="match status" value="1"/>
</dbReference>
<dbReference type="GO" id="GO:0006281">
    <property type="term" value="P:DNA repair"/>
    <property type="evidence" value="ECO:0007669"/>
    <property type="project" value="TreeGrafter"/>
</dbReference>
<evidence type="ECO:0000313" key="11">
    <source>
        <dbReference type="EMBL" id="TPW29789.1"/>
    </source>
</evidence>
<dbReference type="InterPro" id="IPR023198">
    <property type="entry name" value="PGP-like_dom2"/>
</dbReference>
<keyword evidence="9 10" id="KW-0119">Carbohydrate metabolism</keyword>
<reference evidence="11 12" key="1">
    <citation type="submission" date="2019-06" db="EMBL/GenBank/DDBJ databases">
        <authorList>
            <person name="Li M."/>
        </authorList>
    </citation>
    <scope>NUCLEOTIDE SEQUENCE [LARGE SCALE GENOMIC DNA]</scope>
    <source>
        <strain evidence="11 12">BGMRC2036</strain>
    </source>
</reference>
<name>A0A506UB09_9HYPH</name>
<dbReference type="OrthoDB" id="9793014at2"/>
<feature type="binding site" evidence="10">
    <location>
        <position position="11"/>
    </location>
    <ligand>
        <name>Mg(2+)</name>
        <dbReference type="ChEBI" id="CHEBI:18420"/>
    </ligand>
</feature>
<sequence>MPSTLVIFDLDGTLVDTAPDLIESLNHAIEAAELPPFSLEQVNILVGRGVRVMIERAFAFHQKPLDPEMFELCFNRFTEHYIANMPGQSKPYPGIEAALDRLEAAGFDLAVCTNKRDELTDRLLSGLALKNRFRTIIGGDFPNRKPDPRHILATIEKAGATKENSVMIGDSSNDIGAAKSAGVATIAVSFGYTDKPVREYGPDRIIDHYDELTVDLINRLIG</sequence>
<comment type="similarity">
    <text evidence="4 10">Belongs to the HAD-like hydrolase superfamily. CbbY/CbbZ/Gph/YieH family.</text>
</comment>
<accession>A0A506UB09</accession>
<dbReference type="GO" id="GO:0005975">
    <property type="term" value="P:carbohydrate metabolic process"/>
    <property type="evidence" value="ECO:0007669"/>
    <property type="project" value="InterPro"/>
</dbReference>
<evidence type="ECO:0000256" key="1">
    <source>
        <dbReference type="ARBA" id="ARBA00000830"/>
    </source>
</evidence>
<feature type="binding site" evidence="10">
    <location>
        <position position="170"/>
    </location>
    <ligand>
        <name>Mg(2+)</name>
        <dbReference type="ChEBI" id="CHEBI:18420"/>
    </ligand>
</feature>
<keyword evidence="7 10" id="KW-0378">Hydrolase</keyword>
<dbReference type="SFLD" id="SFLDG01129">
    <property type="entry name" value="C1.5:_HAD__Beta-PGM__Phosphata"/>
    <property type="match status" value="1"/>
</dbReference>
<comment type="cofactor">
    <cofactor evidence="2 10">
        <name>Mg(2+)</name>
        <dbReference type="ChEBI" id="CHEBI:18420"/>
    </cofactor>
</comment>
<dbReference type="InterPro" id="IPR023214">
    <property type="entry name" value="HAD_sf"/>
</dbReference>
<protein>
    <recommendedName>
        <fullName evidence="5 10">Phosphoglycolate phosphatase</fullName>
        <shortName evidence="10">PGP</shortName>
        <shortName evidence="10">PGPase</shortName>
        <ecNumber evidence="5 10">3.1.3.18</ecNumber>
    </recommendedName>
</protein>
<dbReference type="GO" id="GO:0005829">
    <property type="term" value="C:cytosol"/>
    <property type="evidence" value="ECO:0007669"/>
    <property type="project" value="TreeGrafter"/>
</dbReference>
<comment type="function">
    <text evidence="10">Specifically catalyzes the dephosphorylation of 2-phosphoglycolate. Is involved in the dissimilation of the intracellular 2-phosphoglycolate formed during the DNA repair of 3'-phosphoglycolate ends, a major class of DNA lesions induced by oxidative stress.</text>
</comment>
<dbReference type="CDD" id="cd07512">
    <property type="entry name" value="HAD_PGPase"/>
    <property type="match status" value="1"/>
</dbReference>
<dbReference type="InterPro" id="IPR036412">
    <property type="entry name" value="HAD-like_sf"/>
</dbReference>
<dbReference type="SFLD" id="SFLDS00003">
    <property type="entry name" value="Haloacid_Dehalogenase"/>
    <property type="match status" value="1"/>
</dbReference>
<dbReference type="InterPro" id="IPR041492">
    <property type="entry name" value="HAD_2"/>
</dbReference>
<dbReference type="FunFam" id="3.40.50.1000:FF:000022">
    <property type="entry name" value="Phosphoglycolate phosphatase"/>
    <property type="match status" value="1"/>
</dbReference>
<dbReference type="NCBIfam" id="TIGR01509">
    <property type="entry name" value="HAD-SF-IA-v3"/>
    <property type="match status" value="1"/>
</dbReference>
<proteinExistence type="inferred from homology"/>
<dbReference type="NCBIfam" id="TIGR01449">
    <property type="entry name" value="PGP_bact"/>
    <property type="match status" value="1"/>
</dbReference>
<feature type="binding site" evidence="10">
    <location>
        <position position="9"/>
    </location>
    <ligand>
        <name>Mg(2+)</name>
        <dbReference type="ChEBI" id="CHEBI:18420"/>
    </ligand>
</feature>
<comment type="catalytic activity">
    <reaction evidence="1 10">
        <text>2-phosphoglycolate + H2O = glycolate + phosphate</text>
        <dbReference type="Rhea" id="RHEA:14369"/>
        <dbReference type="ChEBI" id="CHEBI:15377"/>
        <dbReference type="ChEBI" id="CHEBI:29805"/>
        <dbReference type="ChEBI" id="CHEBI:43474"/>
        <dbReference type="ChEBI" id="CHEBI:58033"/>
        <dbReference type="EC" id="3.1.3.18"/>
    </reaction>
</comment>
<dbReference type="InterPro" id="IPR037512">
    <property type="entry name" value="PGPase_prok"/>
</dbReference>
<evidence type="ECO:0000256" key="7">
    <source>
        <dbReference type="ARBA" id="ARBA00022801"/>
    </source>
</evidence>
<organism evidence="11 12">
    <name type="scientific">Martelella alba</name>
    <dbReference type="NCBI Taxonomy" id="2590451"/>
    <lineage>
        <taxon>Bacteria</taxon>
        <taxon>Pseudomonadati</taxon>
        <taxon>Pseudomonadota</taxon>
        <taxon>Alphaproteobacteria</taxon>
        <taxon>Hyphomicrobiales</taxon>
        <taxon>Aurantimonadaceae</taxon>
        <taxon>Martelella</taxon>
    </lineage>
</organism>
<keyword evidence="8 10" id="KW-0460">Magnesium</keyword>
<dbReference type="InterPro" id="IPR006439">
    <property type="entry name" value="HAD-SF_hydro_IA"/>
</dbReference>
<evidence type="ECO:0000256" key="9">
    <source>
        <dbReference type="ARBA" id="ARBA00023277"/>
    </source>
</evidence>
<dbReference type="PANTHER" id="PTHR43434:SF1">
    <property type="entry name" value="PHOSPHOGLYCOLATE PHOSPHATASE"/>
    <property type="match status" value="1"/>
</dbReference>
<dbReference type="PANTHER" id="PTHR43434">
    <property type="entry name" value="PHOSPHOGLYCOLATE PHOSPHATASE"/>
    <property type="match status" value="1"/>
</dbReference>
<dbReference type="AlphaFoldDB" id="A0A506UB09"/>
<evidence type="ECO:0000256" key="6">
    <source>
        <dbReference type="ARBA" id="ARBA00022723"/>
    </source>
</evidence>
<keyword evidence="12" id="KW-1185">Reference proteome</keyword>
<dbReference type="UniPathway" id="UPA00865">
    <property type="reaction ID" value="UER00834"/>
</dbReference>
<dbReference type="GO" id="GO:0046295">
    <property type="term" value="P:glycolate biosynthetic process"/>
    <property type="evidence" value="ECO:0007669"/>
    <property type="project" value="UniProtKB-UniRule"/>
</dbReference>
<dbReference type="SUPFAM" id="SSF56784">
    <property type="entry name" value="HAD-like"/>
    <property type="match status" value="1"/>
</dbReference>
<dbReference type="HAMAP" id="MF_00495">
    <property type="entry name" value="GPH_hydrolase_bact"/>
    <property type="match status" value="1"/>
</dbReference>
<dbReference type="Proteomes" id="UP000318801">
    <property type="component" value="Unassembled WGS sequence"/>
</dbReference>
<dbReference type="GO" id="GO:0008967">
    <property type="term" value="F:phosphoglycolate phosphatase activity"/>
    <property type="evidence" value="ECO:0007669"/>
    <property type="project" value="UniProtKB-UniRule"/>
</dbReference>
<evidence type="ECO:0000256" key="5">
    <source>
        <dbReference type="ARBA" id="ARBA00013078"/>
    </source>
</evidence>
<dbReference type="EMBL" id="VHLG01000008">
    <property type="protein sequence ID" value="TPW29789.1"/>
    <property type="molecule type" value="Genomic_DNA"/>
</dbReference>
<feature type="active site" description="Nucleophile" evidence="10">
    <location>
        <position position="9"/>
    </location>
</feature>
<evidence type="ECO:0000256" key="3">
    <source>
        <dbReference type="ARBA" id="ARBA00004818"/>
    </source>
</evidence>
<dbReference type="Gene3D" id="1.10.150.240">
    <property type="entry name" value="Putative phosphatase, domain 2"/>
    <property type="match status" value="1"/>
</dbReference>
<evidence type="ECO:0000256" key="8">
    <source>
        <dbReference type="ARBA" id="ARBA00022842"/>
    </source>
</evidence>
<evidence type="ECO:0000313" key="12">
    <source>
        <dbReference type="Proteomes" id="UP000318801"/>
    </source>
</evidence>